<dbReference type="EMBL" id="LXQA010959109">
    <property type="protein sequence ID" value="MCI78792.1"/>
    <property type="molecule type" value="Genomic_DNA"/>
</dbReference>
<protein>
    <submittedName>
        <fullName evidence="1">Uncharacterized protein</fullName>
    </submittedName>
</protein>
<gene>
    <name evidence="1" type="ORF">A2U01_0100063</name>
</gene>
<feature type="non-terminal residue" evidence="1">
    <location>
        <position position="46"/>
    </location>
</feature>
<evidence type="ECO:0000313" key="1">
    <source>
        <dbReference type="EMBL" id="MCI78792.1"/>
    </source>
</evidence>
<sequence>MIVGNDGFNGGGISLVWRKSFKRIYSRLSEVYPSQRRITRGLMPME</sequence>
<dbReference type="AlphaFoldDB" id="A0A392UUJ7"/>
<accession>A0A392UUJ7</accession>
<dbReference type="Proteomes" id="UP000265520">
    <property type="component" value="Unassembled WGS sequence"/>
</dbReference>
<keyword evidence="2" id="KW-1185">Reference proteome</keyword>
<name>A0A392UUJ7_9FABA</name>
<organism evidence="1 2">
    <name type="scientific">Trifolium medium</name>
    <dbReference type="NCBI Taxonomy" id="97028"/>
    <lineage>
        <taxon>Eukaryota</taxon>
        <taxon>Viridiplantae</taxon>
        <taxon>Streptophyta</taxon>
        <taxon>Embryophyta</taxon>
        <taxon>Tracheophyta</taxon>
        <taxon>Spermatophyta</taxon>
        <taxon>Magnoliopsida</taxon>
        <taxon>eudicotyledons</taxon>
        <taxon>Gunneridae</taxon>
        <taxon>Pentapetalae</taxon>
        <taxon>rosids</taxon>
        <taxon>fabids</taxon>
        <taxon>Fabales</taxon>
        <taxon>Fabaceae</taxon>
        <taxon>Papilionoideae</taxon>
        <taxon>50 kb inversion clade</taxon>
        <taxon>NPAAA clade</taxon>
        <taxon>Hologalegina</taxon>
        <taxon>IRL clade</taxon>
        <taxon>Trifolieae</taxon>
        <taxon>Trifolium</taxon>
    </lineage>
</organism>
<comment type="caution">
    <text evidence="1">The sequence shown here is derived from an EMBL/GenBank/DDBJ whole genome shotgun (WGS) entry which is preliminary data.</text>
</comment>
<reference evidence="1 2" key="1">
    <citation type="journal article" date="2018" name="Front. Plant Sci.">
        <title>Red Clover (Trifolium pratense) and Zigzag Clover (T. medium) - A Picture of Genomic Similarities and Differences.</title>
        <authorList>
            <person name="Dluhosova J."/>
            <person name="Istvanek J."/>
            <person name="Nedelnik J."/>
            <person name="Repkova J."/>
        </authorList>
    </citation>
    <scope>NUCLEOTIDE SEQUENCE [LARGE SCALE GENOMIC DNA]</scope>
    <source>
        <strain evidence="2">cv. 10/8</strain>
        <tissue evidence="1">Leaf</tissue>
    </source>
</reference>
<proteinExistence type="predicted"/>
<evidence type="ECO:0000313" key="2">
    <source>
        <dbReference type="Proteomes" id="UP000265520"/>
    </source>
</evidence>